<feature type="domain" description="LPS-assembly protein LptD central" evidence="2">
    <location>
        <begin position="216"/>
        <end position="703"/>
    </location>
</feature>
<accession>A0A644WDA3</accession>
<name>A0A644WDA3_9ZZZZ</name>
<comment type="caution">
    <text evidence="3">The sequence shown here is derived from an EMBL/GenBank/DDBJ whole genome shotgun (WGS) entry which is preliminary data.</text>
</comment>
<evidence type="ECO:0000313" key="3">
    <source>
        <dbReference type="EMBL" id="MPM01732.1"/>
    </source>
</evidence>
<dbReference type="InterPro" id="IPR045659">
    <property type="entry name" value="LptD_2"/>
</dbReference>
<organism evidence="3">
    <name type="scientific">bioreactor metagenome</name>
    <dbReference type="NCBI Taxonomy" id="1076179"/>
    <lineage>
        <taxon>unclassified sequences</taxon>
        <taxon>metagenomes</taxon>
        <taxon>ecological metagenomes</taxon>
    </lineage>
</organism>
<dbReference type="EMBL" id="VSSQ01000818">
    <property type="protein sequence ID" value="MPM01732.1"/>
    <property type="molecule type" value="Genomic_DNA"/>
</dbReference>
<dbReference type="PANTHER" id="PTHR30189">
    <property type="entry name" value="LPS-ASSEMBLY PROTEIN"/>
    <property type="match status" value="1"/>
</dbReference>
<feature type="region of interest" description="Disordered" evidence="1">
    <location>
        <begin position="37"/>
        <end position="64"/>
    </location>
</feature>
<sequence length="921" mass="103966">MKSSKILIFNSFKTVILLFSMMAFSFSAYSQTPVPANDSLNNTNPANQPDTVNTANQTAKTGQKPNQIDDVIKYKANDSIVLFGNGTAFLHGDTEINYQQITLKADYVKVKIDSSMVYAKGTQNEEGEMIGEPVFSEGEASYNSKELSYHLKTKKGYIRHVVTQEGEGYIISEQTKKSPDNLFCMTGGKYTTCEDHDHPHFYLSISKGKVSPGKYVVTGPAHLVIADVPLPIAIPFGFFPFTSKYSSGILMPNFTDEMTRGFGLTNGGYYFAINDYMDLELKGDIYTKGTWALSATTGYVKKYKYRGNFSISYREDVTGEKDMPDYSKANNMSIRWSHSQDQKANPNFTFSSSVNFSTSGYNRSNVNSYYRPELNSENTKSSSVSFTKRFPNIPSLSLSGSVNINQRTKDSTINLSLPNINIAYSRFYPFKRKNPVGKERWYEKISMSYSGAFANSINTKENKLLTSSFSRDWQNGMRHSIPVSASFNVLKFINISPSFNYTERWYLRSIEKSWDNTAQREVRDTTDGFYRVFDFNMGVSASTKLYGFYIPIRSIFGDKIDRIRHVITPSIGFGYTPDFGDPNWGYYDTYTRSVRSSSNPDVFTDSDIIYSKFEGSLYGSPGRGKSGSINFSLGNNLEMKLRNDKDTTGKEPFKKISLIDNLNIGGSYNLAADSMRWSNFSTSLRLKLSQSYSLSLSTSFDPYMFALNSSGNPVRVNQLRWNNGKFPRFQGTSTSFSYTFSNDTFKKLFGKDDGNTTPADEGEAPLSGTEDGAEEETLQPDANKQGQKQLMASEDGYAKVTIPWSLSFNYSVRYGNTNVFNKDKMEYEMDFTHNLSINGSITLTPNWRITGNSSYDFKVKQFTYTSISVNRSLHCWNMSASIVPFGVYKSYNFHIGVNASMLSDLKYDKRSEYGVNNITWY</sequence>
<gene>
    <name evidence="3" type="primary">lptD_20</name>
    <name evidence="3" type="ORF">SDC9_47972</name>
</gene>
<proteinExistence type="predicted"/>
<dbReference type="GO" id="GO:0009279">
    <property type="term" value="C:cell outer membrane"/>
    <property type="evidence" value="ECO:0007669"/>
    <property type="project" value="TreeGrafter"/>
</dbReference>
<feature type="region of interest" description="Disordered" evidence="1">
    <location>
        <begin position="751"/>
        <end position="772"/>
    </location>
</feature>
<reference evidence="3" key="1">
    <citation type="submission" date="2019-08" db="EMBL/GenBank/DDBJ databases">
        <authorList>
            <person name="Kucharzyk K."/>
            <person name="Murdoch R.W."/>
            <person name="Higgins S."/>
            <person name="Loffler F."/>
        </authorList>
    </citation>
    <scope>NUCLEOTIDE SEQUENCE</scope>
</reference>
<dbReference type="PANTHER" id="PTHR30189:SF1">
    <property type="entry name" value="LPS-ASSEMBLY PROTEIN LPTD"/>
    <property type="match status" value="1"/>
</dbReference>
<dbReference type="Pfam" id="PF19838">
    <property type="entry name" value="LptD_2"/>
    <property type="match status" value="1"/>
</dbReference>
<dbReference type="AlphaFoldDB" id="A0A644WDA3"/>
<dbReference type="GO" id="GO:1990351">
    <property type="term" value="C:transporter complex"/>
    <property type="evidence" value="ECO:0007669"/>
    <property type="project" value="TreeGrafter"/>
</dbReference>
<evidence type="ECO:0000259" key="2">
    <source>
        <dbReference type="Pfam" id="PF19838"/>
    </source>
</evidence>
<protein>
    <submittedName>
        <fullName evidence="3">LPS-assembly protein LptD</fullName>
    </submittedName>
</protein>
<dbReference type="InterPro" id="IPR050218">
    <property type="entry name" value="LptD"/>
</dbReference>
<evidence type="ECO:0000256" key="1">
    <source>
        <dbReference type="SAM" id="MobiDB-lite"/>
    </source>
</evidence>